<dbReference type="SUPFAM" id="SSF56601">
    <property type="entry name" value="beta-lactamase/transpeptidase-like"/>
    <property type="match status" value="1"/>
</dbReference>
<feature type="chain" id="PRO_5020628004" description="Beta-lactamase" evidence="7">
    <location>
        <begin position="26"/>
        <end position="390"/>
    </location>
</feature>
<evidence type="ECO:0000256" key="2">
    <source>
        <dbReference type="ARBA" id="ARBA00007840"/>
    </source>
</evidence>
<dbReference type="Pfam" id="PF00144">
    <property type="entry name" value="Beta-lactamase"/>
    <property type="match status" value="1"/>
</dbReference>
<dbReference type="InterPro" id="IPR001466">
    <property type="entry name" value="Beta-lactam-related"/>
</dbReference>
<keyword evidence="4 6" id="KW-0378">Hydrolase</keyword>
<evidence type="ECO:0000313" key="9">
    <source>
        <dbReference type="EMBL" id="TDG10525.1"/>
    </source>
</evidence>
<dbReference type="GO" id="GO:0030288">
    <property type="term" value="C:outer membrane-bounded periplasmic space"/>
    <property type="evidence" value="ECO:0007669"/>
    <property type="project" value="InterPro"/>
</dbReference>
<dbReference type="Proteomes" id="UP000295606">
    <property type="component" value="Unassembled WGS sequence"/>
</dbReference>
<dbReference type="EC" id="3.5.2.6" evidence="3 6"/>
<feature type="signal peptide" evidence="7">
    <location>
        <begin position="1"/>
        <end position="25"/>
    </location>
</feature>
<dbReference type="InterPro" id="IPR058136">
    <property type="entry name" value="AmpC"/>
</dbReference>
<feature type="domain" description="Beta-lactamase-related" evidence="8">
    <location>
        <begin position="42"/>
        <end position="383"/>
    </location>
</feature>
<keyword evidence="7" id="KW-0732">Signal</keyword>
<name>A0A4R5LLF6_9BURK</name>
<evidence type="ECO:0000256" key="4">
    <source>
        <dbReference type="ARBA" id="ARBA00022801"/>
    </source>
</evidence>
<comment type="similarity">
    <text evidence="2 6">Belongs to the class-C beta-lactamase family.</text>
</comment>
<dbReference type="PANTHER" id="PTHR46825">
    <property type="entry name" value="D-ALANYL-D-ALANINE-CARBOXYPEPTIDASE/ENDOPEPTIDASE AMPH"/>
    <property type="match status" value="1"/>
</dbReference>
<evidence type="ECO:0000256" key="7">
    <source>
        <dbReference type="SAM" id="SignalP"/>
    </source>
</evidence>
<proteinExistence type="inferred from homology"/>
<comment type="caution">
    <text evidence="9">The sequence shown here is derived from an EMBL/GenBank/DDBJ whole genome shotgun (WGS) entry which is preliminary data.</text>
</comment>
<evidence type="ECO:0000259" key="8">
    <source>
        <dbReference type="Pfam" id="PF00144"/>
    </source>
</evidence>
<dbReference type="GO" id="GO:0046677">
    <property type="term" value="P:response to antibiotic"/>
    <property type="evidence" value="ECO:0007669"/>
    <property type="project" value="UniProtKB-UniRule"/>
</dbReference>
<reference evidence="9 10" key="1">
    <citation type="submission" date="2019-03" db="EMBL/GenBank/DDBJ databases">
        <title>Paraburkholderia sp. isolated from native Mimosa gymnas in Guartela State Park, Brazil.</title>
        <authorList>
            <person name="Paulitsch F."/>
            <person name="Hungria M."/>
            <person name="Delamuta J.R.M."/>
            <person name="Ribeiro R.A."/>
            <person name="Dall'Agnol R."/>
            <person name="Silva J.S.B."/>
        </authorList>
    </citation>
    <scope>NUCLEOTIDE SEQUENCE [LARGE SCALE GENOMIC DNA]</scope>
    <source>
        <strain evidence="9 10">CNPSo 3008</strain>
    </source>
</reference>
<evidence type="ECO:0000256" key="1">
    <source>
        <dbReference type="ARBA" id="ARBA00001526"/>
    </source>
</evidence>
<dbReference type="InterPro" id="IPR012338">
    <property type="entry name" value="Beta-lactam/transpept-like"/>
</dbReference>
<dbReference type="PROSITE" id="PS00336">
    <property type="entry name" value="BETA_LACTAMASE_C"/>
    <property type="match status" value="1"/>
</dbReference>
<evidence type="ECO:0000256" key="5">
    <source>
        <dbReference type="ARBA" id="ARBA00023251"/>
    </source>
</evidence>
<dbReference type="PANTHER" id="PTHR46825:SF8">
    <property type="entry name" value="BETA-LACTAMASE-RELATED"/>
    <property type="match status" value="1"/>
</dbReference>
<evidence type="ECO:0000313" key="10">
    <source>
        <dbReference type="Proteomes" id="UP000295606"/>
    </source>
</evidence>
<dbReference type="EMBL" id="SMOD01000002">
    <property type="protein sequence ID" value="TDG10525.1"/>
    <property type="molecule type" value="Genomic_DNA"/>
</dbReference>
<organism evidence="9 10">
    <name type="scientific">Paraburkholderia guartelaensis</name>
    <dbReference type="NCBI Taxonomy" id="2546446"/>
    <lineage>
        <taxon>Bacteria</taxon>
        <taxon>Pseudomonadati</taxon>
        <taxon>Pseudomonadota</taxon>
        <taxon>Betaproteobacteria</taxon>
        <taxon>Burkholderiales</taxon>
        <taxon>Burkholderiaceae</taxon>
        <taxon>Paraburkholderia</taxon>
    </lineage>
</organism>
<dbReference type="GO" id="GO:0017001">
    <property type="term" value="P:antibiotic catabolic process"/>
    <property type="evidence" value="ECO:0007669"/>
    <property type="project" value="InterPro"/>
</dbReference>
<keyword evidence="5 6" id="KW-0046">Antibiotic resistance</keyword>
<dbReference type="AlphaFoldDB" id="A0A4R5LLF6"/>
<evidence type="ECO:0000256" key="3">
    <source>
        <dbReference type="ARBA" id="ARBA00012865"/>
    </source>
</evidence>
<dbReference type="Gene3D" id="3.40.710.10">
    <property type="entry name" value="DD-peptidase/beta-lactamase superfamily"/>
    <property type="match status" value="1"/>
</dbReference>
<dbReference type="OrthoDB" id="5377431at2"/>
<comment type="catalytic activity">
    <reaction evidence="1 6">
        <text>a beta-lactam + H2O = a substituted beta-amino acid</text>
        <dbReference type="Rhea" id="RHEA:20401"/>
        <dbReference type="ChEBI" id="CHEBI:15377"/>
        <dbReference type="ChEBI" id="CHEBI:35627"/>
        <dbReference type="ChEBI" id="CHEBI:140347"/>
        <dbReference type="EC" id="3.5.2.6"/>
    </reaction>
</comment>
<evidence type="ECO:0000256" key="6">
    <source>
        <dbReference type="RuleBase" id="RU361140"/>
    </source>
</evidence>
<dbReference type="InterPro" id="IPR001586">
    <property type="entry name" value="Beta-lactam_class-C_AS"/>
</dbReference>
<dbReference type="GO" id="GO:0008800">
    <property type="term" value="F:beta-lactamase activity"/>
    <property type="evidence" value="ECO:0007669"/>
    <property type="project" value="UniProtKB-UniRule"/>
</dbReference>
<dbReference type="RefSeq" id="WP_133180384.1">
    <property type="nucleotide sequence ID" value="NZ_SMOD01000002.1"/>
</dbReference>
<accession>A0A4R5LLF6</accession>
<protein>
    <recommendedName>
        <fullName evidence="3 6">Beta-lactamase</fullName>
        <ecNumber evidence="3 6">3.5.2.6</ecNumber>
    </recommendedName>
</protein>
<sequence length="390" mass="42087">MLRSLVRGCAGALLFAIALNSPAFAAESATGSDAQIREAALAFMRENGIPGLAIGVVVNGAERFYNFGVASKETGEPVTNETLFELGSMSKTFAATLAGWAQVNGKLSLDAPVSAYVPEMHDTPFGALTLINLGTHTGGGFPLQVPDEVTNDAQLMAWLKAWRPRYPAGTQRTYANPSIGMFARITAQQLGMSYPDAVEKLLFPKLGLAHTFIRVPPSERAAYAQGYNCKDAPVRLNPGVLADEAYGVKSDTRDMLRFLEANMGQVEVEPEMQRALEATHVGYFRAGPFIQDLVWEQYAQPVSLNDLVKGNANVMVLEDNPATALIPPLPPQPDALRDKTGATNGFGGYLAFEPSRKTAIVILANRNHPTESRVRFAYRMLELVQGASAP</sequence>
<gene>
    <name evidence="9" type="ORF">E1N52_04055</name>
</gene>
<dbReference type="NCBIfam" id="NF033085">
    <property type="entry name" value="bla_class_C"/>
    <property type="match status" value="1"/>
</dbReference>
<dbReference type="InterPro" id="IPR050491">
    <property type="entry name" value="AmpC-like"/>
</dbReference>